<evidence type="ECO:0000256" key="1">
    <source>
        <dbReference type="SAM" id="MobiDB-lite"/>
    </source>
</evidence>
<protein>
    <recommendedName>
        <fullName evidence="3">Reverse transcriptase domain-containing protein</fullName>
    </recommendedName>
</protein>
<reference evidence="2" key="1">
    <citation type="journal article" date="2019" name="Sci. Rep.">
        <title>Draft genome of Tanacetum cinerariifolium, the natural source of mosquito coil.</title>
        <authorList>
            <person name="Yamashiro T."/>
            <person name="Shiraishi A."/>
            <person name="Satake H."/>
            <person name="Nakayama K."/>
        </authorList>
    </citation>
    <scope>NUCLEOTIDE SEQUENCE</scope>
</reference>
<gene>
    <name evidence="2" type="ORF">Tci_631082</name>
</gene>
<feature type="region of interest" description="Disordered" evidence="1">
    <location>
        <begin position="1"/>
        <end position="59"/>
    </location>
</feature>
<feature type="non-terminal residue" evidence="2">
    <location>
        <position position="1"/>
    </location>
</feature>
<evidence type="ECO:0000313" key="2">
    <source>
        <dbReference type="EMBL" id="GFA59110.1"/>
    </source>
</evidence>
<proteinExistence type="predicted"/>
<accession>A0A699JV52</accession>
<dbReference type="AlphaFoldDB" id="A0A699JV52"/>
<organism evidence="2">
    <name type="scientific">Tanacetum cinerariifolium</name>
    <name type="common">Dalmatian daisy</name>
    <name type="synonym">Chrysanthemum cinerariifolium</name>
    <dbReference type="NCBI Taxonomy" id="118510"/>
    <lineage>
        <taxon>Eukaryota</taxon>
        <taxon>Viridiplantae</taxon>
        <taxon>Streptophyta</taxon>
        <taxon>Embryophyta</taxon>
        <taxon>Tracheophyta</taxon>
        <taxon>Spermatophyta</taxon>
        <taxon>Magnoliopsida</taxon>
        <taxon>eudicotyledons</taxon>
        <taxon>Gunneridae</taxon>
        <taxon>Pentapetalae</taxon>
        <taxon>asterids</taxon>
        <taxon>campanulids</taxon>
        <taxon>Asterales</taxon>
        <taxon>Asteraceae</taxon>
        <taxon>Asteroideae</taxon>
        <taxon>Anthemideae</taxon>
        <taxon>Anthemidinae</taxon>
        <taxon>Tanacetum</taxon>
    </lineage>
</organism>
<comment type="caution">
    <text evidence="2">The sequence shown here is derived from an EMBL/GenBank/DDBJ whole genome shotgun (WGS) entry which is preliminary data.</text>
</comment>
<dbReference type="EMBL" id="BKCJ010451170">
    <property type="protein sequence ID" value="GFA59110.1"/>
    <property type="molecule type" value="Genomic_DNA"/>
</dbReference>
<sequence>EKEAVNEDEEPFEDEEDEEEKEEHLAPTDSFVVPIVDPIPPAGDIEAFQTDESAPTPGSPQTIIPIFSDTTDIPEADVPPWKRACLTTPTPRLKVEEIFAAGAARQSGPTESDLRRCRVEQTGYRITDTQDEIVDTLTAIAPTTLEGVNQRVTELDTTVRDRPDHHRTTMLLDREAIYAHEAWACFEERSAAIVAHVRTIGAKVAALIAQTSSHQARLTTALGRIEILEARDPVPQEGPAKAGSSC</sequence>
<name>A0A699JV52_TANCI</name>
<evidence type="ECO:0008006" key="3">
    <source>
        <dbReference type="Google" id="ProtNLM"/>
    </source>
</evidence>
<feature type="compositionally biased region" description="Acidic residues" evidence="1">
    <location>
        <begin position="1"/>
        <end position="21"/>
    </location>
</feature>